<gene>
    <name evidence="1" type="ORF">OWV82_000806</name>
</gene>
<dbReference type="Proteomes" id="UP001164539">
    <property type="component" value="Chromosome 1"/>
</dbReference>
<reference evidence="1 2" key="1">
    <citation type="journal article" date="2023" name="Science">
        <title>Complex scaffold remodeling in plant triterpene biosynthesis.</title>
        <authorList>
            <person name="De La Pena R."/>
            <person name="Hodgson H."/>
            <person name="Liu J.C."/>
            <person name="Stephenson M.J."/>
            <person name="Martin A.C."/>
            <person name="Owen C."/>
            <person name="Harkess A."/>
            <person name="Leebens-Mack J."/>
            <person name="Jimenez L.E."/>
            <person name="Osbourn A."/>
            <person name="Sattely E.S."/>
        </authorList>
    </citation>
    <scope>NUCLEOTIDE SEQUENCE [LARGE SCALE GENOMIC DNA]</scope>
    <source>
        <strain evidence="2">cv. JPN11</strain>
        <tissue evidence="1">Leaf</tissue>
    </source>
</reference>
<sequence>MKLCSAYLVMSCWHHWSSPFCFQHGGCLNHKVLCVQVLSRSWISWALFHLVLVVAPWKCLGYCHCNCLRLQLLLSLLPSYIPSKR</sequence>
<proteinExistence type="predicted"/>
<evidence type="ECO:0000313" key="2">
    <source>
        <dbReference type="Proteomes" id="UP001164539"/>
    </source>
</evidence>
<accession>A0ACC1YVH0</accession>
<protein>
    <submittedName>
        <fullName evidence="1">Uncharacterized protein</fullName>
    </submittedName>
</protein>
<name>A0ACC1YVH0_MELAZ</name>
<keyword evidence="2" id="KW-1185">Reference proteome</keyword>
<comment type="caution">
    <text evidence="1">The sequence shown here is derived from an EMBL/GenBank/DDBJ whole genome shotgun (WGS) entry which is preliminary data.</text>
</comment>
<evidence type="ECO:0000313" key="1">
    <source>
        <dbReference type="EMBL" id="KAJ4727761.1"/>
    </source>
</evidence>
<dbReference type="EMBL" id="CM051394">
    <property type="protein sequence ID" value="KAJ4727761.1"/>
    <property type="molecule type" value="Genomic_DNA"/>
</dbReference>
<organism evidence="1 2">
    <name type="scientific">Melia azedarach</name>
    <name type="common">Chinaberry tree</name>
    <dbReference type="NCBI Taxonomy" id="155640"/>
    <lineage>
        <taxon>Eukaryota</taxon>
        <taxon>Viridiplantae</taxon>
        <taxon>Streptophyta</taxon>
        <taxon>Embryophyta</taxon>
        <taxon>Tracheophyta</taxon>
        <taxon>Spermatophyta</taxon>
        <taxon>Magnoliopsida</taxon>
        <taxon>eudicotyledons</taxon>
        <taxon>Gunneridae</taxon>
        <taxon>Pentapetalae</taxon>
        <taxon>rosids</taxon>
        <taxon>malvids</taxon>
        <taxon>Sapindales</taxon>
        <taxon>Meliaceae</taxon>
        <taxon>Melia</taxon>
    </lineage>
</organism>